<evidence type="ECO:0000256" key="1">
    <source>
        <dbReference type="SAM" id="MobiDB-lite"/>
    </source>
</evidence>
<dbReference type="Proteomes" id="UP001497516">
    <property type="component" value="Chromosome 10"/>
</dbReference>
<dbReference type="EMBL" id="OZ034814">
    <property type="protein sequence ID" value="CAL1360349.1"/>
    <property type="molecule type" value="Genomic_DNA"/>
</dbReference>
<gene>
    <name evidence="2" type="ORF">LTRI10_LOCUS7791</name>
</gene>
<keyword evidence="3" id="KW-1185">Reference proteome</keyword>
<evidence type="ECO:0000313" key="2">
    <source>
        <dbReference type="EMBL" id="CAL1360349.1"/>
    </source>
</evidence>
<proteinExistence type="predicted"/>
<accession>A0AAV2CVK0</accession>
<name>A0AAV2CVK0_9ROSI</name>
<feature type="region of interest" description="Disordered" evidence="1">
    <location>
        <begin position="67"/>
        <end position="96"/>
    </location>
</feature>
<evidence type="ECO:0000313" key="3">
    <source>
        <dbReference type="Proteomes" id="UP001497516"/>
    </source>
</evidence>
<sequence length="96" mass="10417">MASLTSVITAATIYQKQQVPDGKKQPTTVQSSSSYTQLRTTQSSFSCTIVCRLELFSMMVRGGASMETDERLTTKPQRNSTRLGGLDMTAPMASMG</sequence>
<reference evidence="2 3" key="1">
    <citation type="submission" date="2024-04" db="EMBL/GenBank/DDBJ databases">
        <authorList>
            <person name="Fracassetti M."/>
        </authorList>
    </citation>
    <scope>NUCLEOTIDE SEQUENCE [LARGE SCALE GENOMIC DNA]</scope>
</reference>
<dbReference type="AlphaFoldDB" id="A0AAV2CVK0"/>
<protein>
    <submittedName>
        <fullName evidence="2">Uncharacterized protein</fullName>
    </submittedName>
</protein>
<organism evidence="2 3">
    <name type="scientific">Linum trigynum</name>
    <dbReference type="NCBI Taxonomy" id="586398"/>
    <lineage>
        <taxon>Eukaryota</taxon>
        <taxon>Viridiplantae</taxon>
        <taxon>Streptophyta</taxon>
        <taxon>Embryophyta</taxon>
        <taxon>Tracheophyta</taxon>
        <taxon>Spermatophyta</taxon>
        <taxon>Magnoliopsida</taxon>
        <taxon>eudicotyledons</taxon>
        <taxon>Gunneridae</taxon>
        <taxon>Pentapetalae</taxon>
        <taxon>rosids</taxon>
        <taxon>fabids</taxon>
        <taxon>Malpighiales</taxon>
        <taxon>Linaceae</taxon>
        <taxon>Linum</taxon>
    </lineage>
</organism>